<proteinExistence type="predicted"/>
<feature type="transmembrane region" description="Helical" evidence="5">
    <location>
        <begin position="12"/>
        <end position="31"/>
    </location>
</feature>
<dbReference type="AlphaFoldDB" id="A0A1G6THZ9"/>
<keyword evidence="2 5" id="KW-0812">Transmembrane</keyword>
<evidence type="ECO:0000256" key="4">
    <source>
        <dbReference type="ARBA" id="ARBA00023136"/>
    </source>
</evidence>
<accession>A0A1G6THZ9</accession>
<evidence type="ECO:0000256" key="3">
    <source>
        <dbReference type="ARBA" id="ARBA00022989"/>
    </source>
</evidence>
<dbReference type="GO" id="GO:0008168">
    <property type="term" value="F:methyltransferase activity"/>
    <property type="evidence" value="ECO:0007669"/>
    <property type="project" value="UniProtKB-KW"/>
</dbReference>
<keyword evidence="7" id="KW-1185">Reference proteome</keyword>
<evidence type="ECO:0000256" key="2">
    <source>
        <dbReference type="ARBA" id="ARBA00022692"/>
    </source>
</evidence>
<sequence>MVERKKQLPIFGVGPLYVGGCFLVTALGLLLRSKGLLRSGDLRRGKRLLRLSGGGLALSSVGLWLAAVIGQQLSQAIRDNRLLTTGPYALVRNPIYTAFAGLLTGILLMVGNAWLLLCPFIFWAYLTVLMIFTEERWLKEKFGQDYMAYCRRVNRFIPIIKLTGGKRQKK</sequence>
<keyword evidence="6" id="KW-0489">Methyltransferase</keyword>
<keyword evidence="6" id="KW-0808">Transferase</keyword>
<organism evidence="6 7">
    <name type="scientific">Peptococcus niger</name>
    <dbReference type="NCBI Taxonomy" id="2741"/>
    <lineage>
        <taxon>Bacteria</taxon>
        <taxon>Bacillati</taxon>
        <taxon>Bacillota</taxon>
        <taxon>Clostridia</taxon>
        <taxon>Eubacteriales</taxon>
        <taxon>Peptococcaceae</taxon>
        <taxon>Peptococcus</taxon>
    </lineage>
</organism>
<dbReference type="RefSeq" id="WP_091791176.1">
    <property type="nucleotide sequence ID" value="NZ_FNAF01000002.1"/>
</dbReference>
<dbReference type="PANTHER" id="PTHR12714">
    <property type="entry name" value="PROTEIN-S ISOPRENYLCYSTEINE O-METHYLTRANSFERASE"/>
    <property type="match status" value="1"/>
</dbReference>
<dbReference type="InterPro" id="IPR007318">
    <property type="entry name" value="Phopholipid_MeTrfase"/>
</dbReference>
<evidence type="ECO:0000256" key="5">
    <source>
        <dbReference type="SAM" id="Phobius"/>
    </source>
</evidence>
<dbReference type="OrthoDB" id="5471300at2"/>
<evidence type="ECO:0000313" key="6">
    <source>
        <dbReference type="EMBL" id="SDD28700.1"/>
    </source>
</evidence>
<dbReference type="Pfam" id="PF04191">
    <property type="entry name" value="PEMT"/>
    <property type="match status" value="1"/>
</dbReference>
<reference evidence="6 7" key="1">
    <citation type="submission" date="2016-10" db="EMBL/GenBank/DDBJ databases">
        <authorList>
            <person name="de Groot N.N."/>
        </authorList>
    </citation>
    <scope>NUCLEOTIDE SEQUENCE [LARGE SCALE GENOMIC DNA]</scope>
    <source>
        <strain evidence="6 7">DSM 20475</strain>
    </source>
</reference>
<protein>
    <submittedName>
        <fullName evidence="6">Phospholipid methyltransferase</fullName>
    </submittedName>
</protein>
<dbReference type="Gene3D" id="1.20.120.1630">
    <property type="match status" value="1"/>
</dbReference>
<dbReference type="Proteomes" id="UP000198995">
    <property type="component" value="Unassembled WGS sequence"/>
</dbReference>
<evidence type="ECO:0000313" key="7">
    <source>
        <dbReference type="Proteomes" id="UP000198995"/>
    </source>
</evidence>
<gene>
    <name evidence="6" type="ORF">SAMN04489866_102155</name>
</gene>
<name>A0A1G6THZ9_PEPNI</name>
<feature type="transmembrane region" description="Helical" evidence="5">
    <location>
        <begin position="114"/>
        <end position="132"/>
    </location>
</feature>
<evidence type="ECO:0000256" key="1">
    <source>
        <dbReference type="ARBA" id="ARBA00004127"/>
    </source>
</evidence>
<dbReference type="STRING" id="2741.SAMN04489866_102155"/>
<dbReference type="GO" id="GO:0012505">
    <property type="term" value="C:endomembrane system"/>
    <property type="evidence" value="ECO:0007669"/>
    <property type="project" value="UniProtKB-SubCell"/>
</dbReference>
<keyword evidence="3 5" id="KW-1133">Transmembrane helix</keyword>
<feature type="transmembrane region" description="Helical" evidence="5">
    <location>
        <begin position="51"/>
        <end position="69"/>
    </location>
</feature>
<dbReference type="EMBL" id="FNAF01000002">
    <property type="protein sequence ID" value="SDD28700.1"/>
    <property type="molecule type" value="Genomic_DNA"/>
</dbReference>
<keyword evidence="4 5" id="KW-0472">Membrane</keyword>
<comment type="subcellular location">
    <subcellularLocation>
        <location evidence="1">Endomembrane system</location>
        <topology evidence="1">Multi-pass membrane protein</topology>
    </subcellularLocation>
</comment>
<dbReference type="GO" id="GO:0032259">
    <property type="term" value="P:methylation"/>
    <property type="evidence" value="ECO:0007669"/>
    <property type="project" value="UniProtKB-KW"/>
</dbReference>
<dbReference type="PANTHER" id="PTHR12714:SF24">
    <property type="entry name" value="SLR1182 PROTEIN"/>
    <property type="match status" value="1"/>
</dbReference>